<dbReference type="SUPFAM" id="SSF49503">
    <property type="entry name" value="Cupredoxins"/>
    <property type="match status" value="1"/>
</dbReference>
<keyword evidence="6" id="KW-0732">Signal</keyword>
<dbReference type="CDD" id="cd04216">
    <property type="entry name" value="Phytocyanin"/>
    <property type="match status" value="1"/>
</dbReference>
<dbReference type="Gene3D" id="2.60.40.420">
    <property type="entry name" value="Cupredoxins - blue copper proteins"/>
    <property type="match status" value="1"/>
</dbReference>
<evidence type="ECO:0000256" key="2">
    <source>
        <dbReference type="ARBA" id="ARBA00023008"/>
    </source>
</evidence>
<evidence type="ECO:0000313" key="8">
    <source>
        <dbReference type="EMBL" id="GKV33643.1"/>
    </source>
</evidence>
<feature type="domain" description="Phytocyanin" evidence="7">
    <location>
        <begin position="27"/>
        <end position="126"/>
    </location>
</feature>
<dbReference type="PROSITE" id="PS51485">
    <property type="entry name" value="PHYTOCYANIN"/>
    <property type="match status" value="1"/>
</dbReference>
<dbReference type="InterPro" id="IPR008972">
    <property type="entry name" value="Cupredoxin"/>
</dbReference>
<proteinExistence type="predicted"/>
<feature type="chain" id="PRO_5043327374" description="Phytocyanin domain-containing protein" evidence="6">
    <location>
        <begin position="27"/>
        <end position="187"/>
    </location>
</feature>
<keyword evidence="1" id="KW-0479">Metal-binding</keyword>
<dbReference type="InterPro" id="IPR039391">
    <property type="entry name" value="Phytocyanin-like"/>
</dbReference>
<dbReference type="PANTHER" id="PTHR33021:SF193">
    <property type="entry name" value="OS06G0218600 PROTEIN"/>
    <property type="match status" value="1"/>
</dbReference>
<keyword evidence="3" id="KW-0325">Glycoprotein</keyword>
<evidence type="ECO:0000256" key="1">
    <source>
        <dbReference type="ARBA" id="ARBA00022723"/>
    </source>
</evidence>
<dbReference type="GO" id="GO:0005886">
    <property type="term" value="C:plasma membrane"/>
    <property type="evidence" value="ECO:0007669"/>
    <property type="project" value="TreeGrafter"/>
</dbReference>
<organism evidence="8 9">
    <name type="scientific">Rubroshorea leprosula</name>
    <dbReference type="NCBI Taxonomy" id="152421"/>
    <lineage>
        <taxon>Eukaryota</taxon>
        <taxon>Viridiplantae</taxon>
        <taxon>Streptophyta</taxon>
        <taxon>Embryophyta</taxon>
        <taxon>Tracheophyta</taxon>
        <taxon>Spermatophyta</taxon>
        <taxon>Magnoliopsida</taxon>
        <taxon>eudicotyledons</taxon>
        <taxon>Gunneridae</taxon>
        <taxon>Pentapetalae</taxon>
        <taxon>rosids</taxon>
        <taxon>malvids</taxon>
        <taxon>Malvales</taxon>
        <taxon>Dipterocarpaceae</taxon>
        <taxon>Rubroshorea</taxon>
    </lineage>
</organism>
<evidence type="ECO:0000256" key="5">
    <source>
        <dbReference type="SAM" id="Phobius"/>
    </source>
</evidence>
<feature type="region of interest" description="Disordered" evidence="4">
    <location>
        <begin position="130"/>
        <end position="164"/>
    </location>
</feature>
<evidence type="ECO:0000256" key="6">
    <source>
        <dbReference type="SAM" id="SignalP"/>
    </source>
</evidence>
<feature type="signal peptide" evidence="6">
    <location>
        <begin position="1"/>
        <end position="26"/>
    </location>
</feature>
<dbReference type="GO" id="GO:0046872">
    <property type="term" value="F:metal ion binding"/>
    <property type="evidence" value="ECO:0007669"/>
    <property type="project" value="UniProtKB-KW"/>
</dbReference>
<dbReference type="AlphaFoldDB" id="A0AAV5L8S6"/>
<dbReference type="FunFam" id="2.60.40.420:FF:000003">
    <property type="entry name" value="Blue copper"/>
    <property type="match status" value="1"/>
</dbReference>
<keyword evidence="2" id="KW-0186">Copper</keyword>
<feature type="compositionally biased region" description="Low complexity" evidence="4">
    <location>
        <begin position="130"/>
        <end position="162"/>
    </location>
</feature>
<dbReference type="EMBL" id="BPVZ01000101">
    <property type="protein sequence ID" value="GKV33643.1"/>
    <property type="molecule type" value="Genomic_DNA"/>
</dbReference>
<dbReference type="Proteomes" id="UP001054252">
    <property type="component" value="Unassembled WGS sequence"/>
</dbReference>
<evidence type="ECO:0000256" key="4">
    <source>
        <dbReference type="SAM" id="MobiDB-lite"/>
    </source>
</evidence>
<keyword evidence="5" id="KW-0472">Membrane</keyword>
<reference evidence="8 9" key="1">
    <citation type="journal article" date="2021" name="Commun. Biol.">
        <title>The genome of Shorea leprosula (Dipterocarpaceae) highlights the ecological relevance of drought in aseasonal tropical rainforests.</title>
        <authorList>
            <person name="Ng K.K.S."/>
            <person name="Kobayashi M.J."/>
            <person name="Fawcett J.A."/>
            <person name="Hatakeyama M."/>
            <person name="Paape T."/>
            <person name="Ng C.H."/>
            <person name="Ang C.C."/>
            <person name="Tnah L.H."/>
            <person name="Lee C.T."/>
            <person name="Nishiyama T."/>
            <person name="Sese J."/>
            <person name="O'Brien M.J."/>
            <person name="Copetti D."/>
            <person name="Mohd Noor M.I."/>
            <person name="Ong R.C."/>
            <person name="Putra M."/>
            <person name="Sireger I.Z."/>
            <person name="Indrioko S."/>
            <person name="Kosugi Y."/>
            <person name="Izuno A."/>
            <person name="Isagi Y."/>
            <person name="Lee S.L."/>
            <person name="Shimizu K.K."/>
        </authorList>
    </citation>
    <scope>NUCLEOTIDE SEQUENCE [LARGE SCALE GENOMIC DNA]</scope>
    <source>
        <strain evidence="8">214</strain>
    </source>
</reference>
<keyword evidence="5" id="KW-0812">Transmembrane</keyword>
<accession>A0AAV5L8S6</accession>
<dbReference type="GO" id="GO:0009055">
    <property type="term" value="F:electron transfer activity"/>
    <property type="evidence" value="ECO:0007669"/>
    <property type="project" value="InterPro"/>
</dbReference>
<feature type="transmembrane region" description="Helical" evidence="5">
    <location>
        <begin position="166"/>
        <end position="186"/>
    </location>
</feature>
<sequence length="187" mass="18626">MAGLRGSVTGIACVLLALCMAVPTLATVYTVGDSSGWATGVDYTTWAKGKTFAVGDSLVFNYGGGAHTVDEVNASDYNTCTVGNYISTDQSGATTIPLKTAGTHYFICGVTGHCGSGMKLAVDVAAAAAPSGTPSSSGTPPATNTTVTTPTPVTTKPTTTVPSSSGAVSSVEALVMTMIALFVLVVS</sequence>
<evidence type="ECO:0000313" key="9">
    <source>
        <dbReference type="Proteomes" id="UP001054252"/>
    </source>
</evidence>
<evidence type="ECO:0000259" key="7">
    <source>
        <dbReference type="PROSITE" id="PS51485"/>
    </source>
</evidence>
<evidence type="ECO:0000256" key="3">
    <source>
        <dbReference type="ARBA" id="ARBA00023180"/>
    </source>
</evidence>
<comment type="caution">
    <text evidence="8">The sequence shown here is derived from an EMBL/GenBank/DDBJ whole genome shotgun (WGS) entry which is preliminary data.</text>
</comment>
<dbReference type="InterPro" id="IPR003245">
    <property type="entry name" value="Phytocyanin_dom"/>
</dbReference>
<keyword evidence="9" id="KW-1185">Reference proteome</keyword>
<keyword evidence="5" id="KW-1133">Transmembrane helix</keyword>
<gene>
    <name evidence="8" type="ORF">SLEP1_g42123</name>
</gene>
<name>A0AAV5L8S6_9ROSI</name>
<dbReference type="Pfam" id="PF02298">
    <property type="entry name" value="Cu_bind_like"/>
    <property type="match status" value="1"/>
</dbReference>
<protein>
    <recommendedName>
        <fullName evidence="7">Phytocyanin domain-containing protein</fullName>
    </recommendedName>
</protein>
<dbReference type="PANTHER" id="PTHR33021">
    <property type="entry name" value="BLUE COPPER PROTEIN"/>
    <property type="match status" value="1"/>
</dbReference>